<evidence type="ECO:0000313" key="2">
    <source>
        <dbReference type="EMBL" id="MQM12341.1"/>
    </source>
</evidence>
<dbReference type="AlphaFoldDB" id="A0A843X2E3"/>
<organism evidence="2 3">
    <name type="scientific">Colocasia esculenta</name>
    <name type="common">Wild taro</name>
    <name type="synonym">Arum esculentum</name>
    <dbReference type="NCBI Taxonomy" id="4460"/>
    <lineage>
        <taxon>Eukaryota</taxon>
        <taxon>Viridiplantae</taxon>
        <taxon>Streptophyta</taxon>
        <taxon>Embryophyta</taxon>
        <taxon>Tracheophyta</taxon>
        <taxon>Spermatophyta</taxon>
        <taxon>Magnoliopsida</taxon>
        <taxon>Liliopsida</taxon>
        <taxon>Araceae</taxon>
        <taxon>Aroideae</taxon>
        <taxon>Colocasieae</taxon>
        <taxon>Colocasia</taxon>
    </lineage>
</organism>
<evidence type="ECO:0000313" key="3">
    <source>
        <dbReference type="Proteomes" id="UP000652761"/>
    </source>
</evidence>
<name>A0A843X2E3_COLES</name>
<reference evidence="2" key="1">
    <citation type="submission" date="2017-07" db="EMBL/GenBank/DDBJ databases">
        <title>Taro Niue Genome Assembly and Annotation.</title>
        <authorList>
            <person name="Atibalentja N."/>
            <person name="Keating K."/>
            <person name="Fields C.J."/>
        </authorList>
    </citation>
    <scope>NUCLEOTIDE SEQUENCE</scope>
    <source>
        <strain evidence="2">Niue_2</strain>
        <tissue evidence="2">Leaf</tissue>
    </source>
</reference>
<dbReference type="EMBL" id="NMUH01005276">
    <property type="protein sequence ID" value="MQM12341.1"/>
    <property type="molecule type" value="Genomic_DNA"/>
</dbReference>
<comment type="caution">
    <text evidence="2">The sequence shown here is derived from an EMBL/GenBank/DDBJ whole genome shotgun (WGS) entry which is preliminary data.</text>
</comment>
<evidence type="ECO:0000256" key="1">
    <source>
        <dbReference type="SAM" id="MobiDB-lite"/>
    </source>
</evidence>
<proteinExistence type="predicted"/>
<dbReference type="Proteomes" id="UP000652761">
    <property type="component" value="Unassembled WGS sequence"/>
</dbReference>
<feature type="non-terminal residue" evidence="2">
    <location>
        <position position="1"/>
    </location>
</feature>
<gene>
    <name evidence="2" type="ORF">Taro_045257</name>
</gene>
<accession>A0A843X2E3</accession>
<feature type="region of interest" description="Disordered" evidence="1">
    <location>
        <begin position="54"/>
        <end position="75"/>
    </location>
</feature>
<protein>
    <submittedName>
        <fullName evidence="2">Uncharacterized protein</fullName>
    </submittedName>
</protein>
<sequence length="116" mass="12912">IPSIYTRQFNPPGHVGANGTSMRSLFGILDPRVVCFDPLDLLGFFLDPSFQRTTKSENPNQISSIRTHQFNPPGRVGVNDKPIRSLFGILDPRICHFNAQPNPGIQIGFRHSHTSS</sequence>
<keyword evidence="3" id="KW-1185">Reference proteome</keyword>
<feature type="compositionally biased region" description="Polar residues" evidence="1">
    <location>
        <begin position="54"/>
        <end position="70"/>
    </location>
</feature>